<dbReference type="SUPFAM" id="SSF55073">
    <property type="entry name" value="Nucleotide cyclase"/>
    <property type="match status" value="1"/>
</dbReference>
<feature type="domain" description="GGDEF" evidence="1">
    <location>
        <begin position="4"/>
        <end position="41"/>
    </location>
</feature>
<protein>
    <submittedName>
        <fullName evidence="2">Diguanylate cyclase</fullName>
    </submittedName>
</protein>
<gene>
    <name evidence="2" type="ORF">H9660_09505</name>
</gene>
<evidence type="ECO:0000313" key="3">
    <source>
        <dbReference type="Proteomes" id="UP000640335"/>
    </source>
</evidence>
<keyword evidence="3" id="KW-1185">Reference proteome</keyword>
<dbReference type="Proteomes" id="UP000640335">
    <property type="component" value="Unassembled WGS sequence"/>
</dbReference>
<dbReference type="RefSeq" id="WP_191750146.1">
    <property type="nucleotide sequence ID" value="NZ_JACSQZ010000031.1"/>
</dbReference>
<name>A0ABR8Q4P9_9CLOT</name>
<dbReference type="InterPro" id="IPR000160">
    <property type="entry name" value="GGDEF_dom"/>
</dbReference>
<dbReference type="Pfam" id="PF00990">
    <property type="entry name" value="GGDEF"/>
    <property type="match status" value="1"/>
</dbReference>
<accession>A0ABR8Q4P9</accession>
<proteinExistence type="predicted"/>
<reference evidence="2 3" key="1">
    <citation type="submission" date="2020-08" db="EMBL/GenBank/DDBJ databases">
        <title>A Genomic Blueprint of the Chicken Gut Microbiome.</title>
        <authorList>
            <person name="Gilroy R."/>
            <person name="Ravi A."/>
            <person name="Getino M."/>
            <person name="Pursley I."/>
            <person name="Horton D.L."/>
            <person name="Alikhan N.-F."/>
            <person name="Baker D."/>
            <person name="Gharbi K."/>
            <person name="Hall N."/>
            <person name="Watson M."/>
            <person name="Adriaenssens E.M."/>
            <person name="Foster-Nyarko E."/>
            <person name="Jarju S."/>
            <person name="Secka A."/>
            <person name="Antonio M."/>
            <person name="Oren A."/>
            <person name="Chaudhuri R."/>
            <person name="La Ragione R.M."/>
            <person name="Hildebrand F."/>
            <person name="Pallen M.J."/>
        </authorList>
    </citation>
    <scope>NUCLEOTIDE SEQUENCE [LARGE SCALE GENOMIC DNA]</scope>
    <source>
        <strain evidence="2 3">Sa3CUN1</strain>
    </source>
</reference>
<dbReference type="EMBL" id="JACSQZ010000031">
    <property type="protein sequence ID" value="MBD7915383.1"/>
    <property type="molecule type" value="Genomic_DNA"/>
</dbReference>
<evidence type="ECO:0000313" key="2">
    <source>
        <dbReference type="EMBL" id="MBD7915383.1"/>
    </source>
</evidence>
<comment type="caution">
    <text evidence="2">The sequence shown here is derived from an EMBL/GenBank/DDBJ whole genome shotgun (WGS) entry which is preliminary data.</text>
</comment>
<dbReference type="InterPro" id="IPR029787">
    <property type="entry name" value="Nucleotide_cyclase"/>
</dbReference>
<dbReference type="InterPro" id="IPR043128">
    <property type="entry name" value="Rev_trsase/Diguanyl_cyclase"/>
</dbReference>
<organism evidence="2 3">
    <name type="scientific">Clostridium gallinarum</name>
    <dbReference type="NCBI Taxonomy" id="2762246"/>
    <lineage>
        <taxon>Bacteria</taxon>
        <taxon>Bacillati</taxon>
        <taxon>Bacillota</taxon>
        <taxon>Clostridia</taxon>
        <taxon>Eubacteriales</taxon>
        <taxon>Clostridiaceae</taxon>
        <taxon>Clostridium</taxon>
    </lineage>
</organism>
<dbReference type="Gene3D" id="3.30.70.270">
    <property type="match status" value="1"/>
</dbReference>
<sequence length="43" mass="5051">MEFEDKKINVTCSLGLAICNEDGRTYNELYKIADKNMYKDKMN</sequence>
<evidence type="ECO:0000259" key="1">
    <source>
        <dbReference type="Pfam" id="PF00990"/>
    </source>
</evidence>